<keyword evidence="5 8" id="KW-0378">Hydrolase</keyword>
<dbReference type="InterPro" id="IPR022907">
    <property type="entry name" value="VapC_family"/>
</dbReference>
<dbReference type="GO" id="GO:0004519">
    <property type="term" value="F:endonuclease activity"/>
    <property type="evidence" value="ECO:0007669"/>
    <property type="project" value="UniProtKB-KW"/>
</dbReference>
<reference evidence="10 11" key="1">
    <citation type="submission" date="2018-04" db="EMBL/GenBank/DDBJ databases">
        <title>Genomic Encyclopedia of Type Strains, Phase III (KMG-III): the genomes of soil and plant-associated and newly described type strains.</title>
        <authorList>
            <person name="Whitman W."/>
        </authorList>
    </citation>
    <scope>NUCLEOTIDE SEQUENCE [LARGE SCALE GENOMIC DNA]</scope>
    <source>
        <strain evidence="10 11">KA25</strain>
    </source>
</reference>
<dbReference type="InterPro" id="IPR002716">
    <property type="entry name" value="PIN_dom"/>
</dbReference>
<dbReference type="CDD" id="cd09881">
    <property type="entry name" value="PIN_VapC4-5_FitB-like"/>
    <property type="match status" value="1"/>
</dbReference>
<dbReference type="Gene3D" id="3.40.50.1010">
    <property type="entry name" value="5'-nuclease"/>
    <property type="match status" value="1"/>
</dbReference>
<dbReference type="PANTHER" id="PTHR33653:SF1">
    <property type="entry name" value="RIBONUCLEASE VAPC2"/>
    <property type="match status" value="1"/>
</dbReference>
<dbReference type="SUPFAM" id="SSF88723">
    <property type="entry name" value="PIN domain-like"/>
    <property type="match status" value="1"/>
</dbReference>
<protein>
    <recommendedName>
        <fullName evidence="8">Ribonuclease VapC</fullName>
        <shortName evidence="8">RNase VapC</shortName>
        <ecNumber evidence="8">3.1.-.-</ecNumber>
    </recommendedName>
    <alternativeName>
        <fullName evidence="8">Toxin VapC</fullName>
    </alternativeName>
</protein>
<keyword evidence="4 8" id="KW-0479">Metal-binding</keyword>
<feature type="binding site" evidence="8">
    <location>
        <position position="98"/>
    </location>
    <ligand>
        <name>Mg(2+)</name>
        <dbReference type="ChEBI" id="CHEBI:18420"/>
    </ligand>
</feature>
<evidence type="ECO:0000256" key="2">
    <source>
        <dbReference type="ARBA" id="ARBA00022649"/>
    </source>
</evidence>
<evidence type="ECO:0000256" key="8">
    <source>
        <dbReference type="HAMAP-Rule" id="MF_00265"/>
    </source>
</evidence>
<evidence type="ECO:0000256" key="3">
    <source>
        <dbReference type="ARBA" id="ARBA00022722"/>
    </source>
</evidence>
<dbReference type="EC" id="3.1.-.-" evidence="8"/>
<comment type="cofactor">
    <cofactor evidence="1 8">
        <name>Mg(2+)</name>
        <dbReference type="ChEBI" id="CHEBI:18420"/>
    </cofactor>
</comment>
<sequence>MLRYMLDTNILIYTIRNRPGEVRAKFEAHHGTMCISTVTAMELIFGAQKSQAVERNMAAVEGLLARLDILDLDLAAAQHAGEIRAQLARAGTPIGPFDVMIAGHARSRGLVLVSNNTREFERVDGLRLENWVQPS</sequence>
<organism evidence="10 11">
    <name type="scientific">Cereibacter azotoformans</name>
    <dbReference type="NCBI Taxonomy" id="43057"/>
    <lineage>
        <taxon>Bacteria</taxon>
        <taxon>Pseudomonadati</taxon>
        <taxon>Pseudomonadota</taxon>
        <taxon>Alphaproteobacteria</taxon>
        <taxon>Rhodobacterales</taxon>
        <taxon>Paracoccaceae</taxon>
        <taxon>Cereibacter</taxon>
    </lineage>
</organism>
<feature type="binding site" evidence="8">
    <location>
        <position position="7"/>
    </location>
    <ligand>
        <name>Mg(2+)</name>
        <dbReference type="ChEBI" id="CHEBI:18420"/>
    </ligand>
</feature>
<dbReference type="HAMAP" id="MF_00265">
    <property type="entry name" value="VapC_Nob1"/>
    <property type="match status" value="1"/>
</dbReference>
<evidence type="ECO:0000256" key="6">
    <source>
        <dbReference type="ARBA" id="ARBA00022842"/>
    </source>
</evidence>
<dbReference type="InterPro" id="IPR050556">
    <property type="entry name" value="Type_II_TA_system_RNase"/>
</dbReference>
<evidence type="ECO:0000313" key="10">
    <source>
        <dbReference type="EMBL" id="PTR09894.1"/>
    </source>
</evidence>
<dbReference type="Proteomes" id="UP000244060">
    <property type="component" value="Unassembled WGS sequence"/>
</dbReference>
<comment type="caution">
    <text evidence="10">The sequence shown here is derived from an EMBL/GenBank/DDBJ whole genome shotgun (WGS) entry which is preliminary data.</text>
</comment>
<dbReference type="OrthoDB" id="9804823at2"/>
<comment type="similarity">
    <text evidence="7 8">Belongs to the PINc/VapC protein family.</text>
</comment>
<dbReference type="AlphaFoldDB" id="A0A2T5JPY9"/>
<dbReference type="Pfam" id="PF01850">
    <property type="entry name" value="PIN"/>
    <property type="match status" value="1"/>
</dbReference>
<evidence type="ECO:0000256" key="5">
    <source>
        <dbReference type="ARBA" id="ARBA00022801"/>
    </source>
</evidence>
<feature type="domain" description="PIN" evidence="9">
    <location>
        <begin position="4"/>
        <end position="125"/>
    </location>
</feature>
<evidence type="ECO:0000313" key="11">
    <source>
        <dbReference type="Proteomes" id="UP000244060"/>
    </source>
</evidence>
<keyword evidence="11" id="KW-1185">Reference proteome</keyword>
<accession>A0A2T5JPY9</accession>
<dbReference type="GO" id="GO:0090729">
    <property type="term" value="F:toxin activity"/>
    <property type="evidence" value="ECO:0007669"/>
    <property type="project" value="UniProtKB-KW"/>
</dbReference>
<gene>
    <name evidence="8" type="primary">vapC</name>
    <name evidence="10" type="ORF">C8J28_1315</name>
</gene>
<name>A0A2T5JPY9_9RHOB</name>
<dbReference type="EMBL" id="QAOT01000031">
    <property type="protein sequence ID" value="PTR09894.1"/>
    <property type="molecule type" value="Genomic_DNA"/>
</dbReference>
<evidence type="ECO:0000256" key="7">
    <source>
        <dbReference type="ARBA" id="ARBA00038093"/>
    </source>
</evidence>
<keyword evidence="10" id="KW-0255">Endonuclease</keyword>
<keyword evidence="8" id="KW-0800">Toxin</keyword>
<evidence type="ECO:0000256" key="4">
    <source>
        <dbReference type="ARBA" id="ARBA00022723"/>
    </source>
</evidence>
<keyword evidence="2 8" id="KW-1277">Toxin-antitoxin system</keyword>
<proteinExistence type="inferred from homology"/>
<keyword evidence="3 8" id="KW-0540">Nuclease</keyword>
<dbReference type="GO" id="GO:0000287">
    <property type="term" value="F:magnesium ion binding"/>
    <property type="evidence" value="ECO:0007669"/>
    <property type="project" value="UniProtKB-UniRule"/>
</dbReference>
<dbReference type="NCBIfam" id="NF010285">
    <property type="entry name" value="PRK13725.1"/>
    <property type="match status" value="1"/>
</dbReference>
<keyword evidence="6 8" id="KW-0460">Magnesium</keyword>
<evidence type="ECO:0000259" key="9">
    <source>
        <dbReference type="Pfam" id="PF01850"/>
    </source>
</evidence>
<dbReference type="PANTHER" id="PTHR33653">
    <property type="entry name" value="RIBONUCLEASE VAPC2"/>
    <property type="match status" value="1"/>
</dbReference>
<dbReference type="RefSeq" id="WP_108222584.1">
    <property type="nucleotide sequence ID" value="NZ_CP090026.1"/>
</dbReference>
<comment type="function">
    <text evidence="8">Toxic component of a toxin-antitoxin (TA) system. An RNase.</text>
</comment>
<evidence type="ECO:0000256" key="1">
    <source>
        <dbReference type="ARBA" id="ARBA00001946"/>
    </source>
</evidence>
<dbReference type="InterPro" id="IPR029060">
    <property type="entry name" value="PIN-like_dom_sf"/>
</dbReference>
<dbReference type="GO" id="GO:0004540">
    <property type="term" value="F:RNA nuclease activity"/>
    <property type="evidence" value="ECO:0007669"/>
    <property type="project" value="InterPro"/>
</dbReference>
<dbReference type="GO" id="GO:0016787">
    <property type="term" value="F:hydrolase activity"/>
    <property type="evidence" value="ECO:0007669"/>
    <property type="project" value="UniProtKB-KW"/>
</dbReference>